<name>A0ABQ8F3R3_9FUNG</name>
<dbReference type="EMBL" id="JAFCIX010000403">
    <property type="protein sequence ID" value="KAH6591629.1"/>
    <property type="molecule type" value="Genomic_DNA"/>
</dbReference>
<evidence type="ECO:0000313" key="2">
    <source>
        <dbReference type="EMBL" id="KAH6591629.1"/>
    </source>
</evidence>
<accession>A0ABQ8F3R3</accession>
<evidence type="ECO:0000313" key="3">
    <source>
        <dbReference type="Proteomes" id="UP001648503"/>
    </source>
</evidence>
<feature type="region of interest" description="Disordered" evidence="1">
    <location>
        <begin position="1"/>
        <end position="145"/>
    </location>
</feature>
<proteinExistence type="predicted"/>
<keyword evidence="3" id="KW-1185">Reference proteome</keyword>
<comment type="caution">
    <text evidence="2">The sequence shown here is derived from an EMBL/GenBank/DDBJ whole genome shotgun (WGS) entry which is preliminary data.</text>
</comment>
<feature type="compositionally biased region" description="Low complexity" evidence="1">
    <location>
        <begin position="93"/>
        <end position="115"/>
    </location>
</feature>
<feature type="region of interest" description="Disordered" evidence="1">
    <location>
        <begin position="330"/>
        <end position="356"/>
    </location>
</feature>
<evidence type="ECO:0000256" key="1">
    <source>
        <dbReference type="SAM" id="MobiDB-lite"/>
    </source>
</evidence>
<gene>
    <name evidence="2" type="ORF">BASA50_008602</name>
</gene>
<protein>
    <submittedName>
        <fullName evidence="2">Uncharacterized protein</fullName>
    </submittedName>
</protein>
<sequence length="380" mass="40834">MQQRQQQRQQQRSNNRSNNRNNNRNNNGSRSESPLPSAFLVQQRRPRSRHLFGKPPLPPPPLAEVGEETKRNEATVVLSHPSQESRETLWHEAVAAASKATTATTGTTTTTTATTRIHPHTPLRDKTNHQRAASGGGNVHHQSKQPVVLSAKHQQQSVRLAPRSKESGRVSTTTVSISTEIASNAQTTAVGSGTAPSPDICIVSDAIDMSVSSNNNTVAVDTSGPSPLSTTVAGAIDNTACTHPNNQSPLTRFFAAAHTLDAERYAALHGTTHDAIAASSPPKLIAAHPTLHPHQPITVDQFLLTGTNADPLSAGSSSEDDLVQLPGEFVNMSHPNKRGRYSERHGSSSHPNSQTPYHLPLVAIQAVHEDDKDPIATYRN</sequence>
<feature type="compositionally biased region" description="Low complexity" evidence="1">
    <location>
        <begin position="1"/>
        <end position="31"/>
    </location>
</feature>
<reference evidence="2 3" key="1">
    <citation type="submission" date="2021-02" db="EMBL/GenBank/DDBJ databases">
        <title>Variation within the Batrachochytrium salamandrivorans European outbreak.</title>
        <authorList>
            <person name="Kelly M."/>
            <person name="Pasmans F."/>
            <person name="Shea T.P."/>
            <person name="Munoz J.F."/>
            <person name="Carranza S."/>
            <person name="Cuomo C.A."/>
            <person name="Martel A."/>
        </authorList>
    </citation>
    <scope>NUCLEOTIDE SEQUENCE [LARGE SCALE GENOMIC DNA]</scope>
    <source>
        <strain evidence="2 3">AMFP18/2</strain>
    </source>
</reference>
<dbReference type="Proteomes" id="UP001648503">
    <property type="component" value="Unassembled WGS sequence"/>
</dbReference>
<organism evidence="2 3">
    <name type="scientific">Batrachochytrium salamandrivorans</name>
    <dbReference type="NCBI Taxonomy" id="1357716"/>
    <lineage>
        <taxon>Eukaryota</taxon>
        <taxon>Fungi</taxon>
        <taxon>Fungi incertae sedis</taxon>
        <taxon>Chytridiomycota</taxon>
        <taxon>Chytridiomycota incertae sedis</taxon>
        <taxon>Chytridiomycetes</taxon>
        <taxon>Rhizophydiales</taxon>
        <taxon>Rhizophydiales incertae sedis</taxon>
        <taxon>Batrachochytrium</taxon>
    </lineage>
</organism>